<evidence type="ECO:0000259" key="5">
    <source>
        <dbReference type="PROSITE" id="PS50240"/>
    </source>
</evidence>
<dbReference type="Pfam" id="PF00089">
    <property type="entry name" value="Trypsin"/>
    <property type="match status" value="1"/>
</dbReference>
<organism evidence="6 7">
    <name type="scientific">Eptatretus burgeri</name>
    <name type="common">Inshore hagfish</name>
    <dbReference type="NCBI Taxonomy" id="7764"/>
    <lineage>
        <taxon>Eukaryota</taxon>
        <taxon>Metazoa</taxon>
        <taxon>Chordata</taxon>
        <taxon>Craniata</taxon>
        <taxon>Vertebrata</taxon>
        <taxon>Cyclostomata</taxon>
        <taxon>Myxini</taxon>
        <taxon>Myxiniformes</taxon>
        <taxon>Myxinidae</taxon>
        <taxon>Eptatretinae</taxon>
        <taxon>Eptatretus</taxon>
    </lineage>
</organism>
<dbReference type="PROSITE" id="PS50240">
    <property type="entry name" value="TRYPSIN_DOM"/>
    <property type="match status" value="1"/>
</dbReference>
<proteinExistence type="predicted"/>
<dbReference type="AlphaFoldDB" id="A0A8C4QK97"/>
<dbReference type="FunFam" id="2.40.10.10:FF:000003">
    <property type="entry name" value="Transmembrane serine protease 3"/>
    <property type="match status" value="1"/>
</dbReference>
<sequence length="324" mass="35605">MDEWHAVPSDWKQTLMLPMHALASKEQGTRRIVQSSLSLGITCGSKDLVSLTCFPKDCGIRPPATLRRHRKRIVGGRASSLGAWPWQCSLQRPNGLHVCGCVLIASKWALTGAHCVSRYQAGDSFWWVVLGDGTLTQHTSSRVERPVQAVYPHEHFRPASLDYDIALLHLASTVVKAEVPLMKSKDHPLVGQACLPRQNVWPGPLDSKCYITGWGITDAKAKPSKLQEGEVRIVPRKTCEAFFPGVHLTPRMLCAGHDAGYVDSCMGDSGGPLVCQDLDNKWTLYGLTSFGPACSGRAEGPGVYTNVTAMLSWINWKMFTHNDS</sequence>
<dbReference type="InterPro" id="IPR001314">
    <property type="entry name" value="Peptidase_S1A"/>
</dbReference>
<dbReference type="Proteomes" id="UP000694388">
    <property type="component" value="Unplaced"/>
</dbReference>
<dbReference type="CDD" id="cd00190">
    <property type="entry name" value="Tryp_SPc"/>
    <property type="match status" value="1"/>
</dbReference>
<dbReference type="SMART" id="SM00020">
    <property type="entry name" value="Tryp_SPc"/>
    <property type="match status" value="1"/>
</dbReference>
<dbReference type="OMA" id="MDEWHAV"/>
<dbReference type="GO" id="GO:0006508">
    <property type="term" value="P:proteolysis"/>
    <property type="evidence" value="ECO:0007669"/>
    <property type="project" value="UniProtKB-KW"/>
</dbReference>
<dbReference type="GeneTree" id="ENSGT00940000157103"/>
<dbReference type="PANTHER" id="PTHR24252">
    <property type="entry name" value="ACROSIN-RELATED"/>
    <property type="match status" value="1"/>
</dbReference>
<keyword evidence="7" id="KW-1185">Reference proteome</keyword>
<dbReference type="Ensembl" id="ENSEBUT00000017287.1">
    <property type="protein sequence ID" value="ENSEBUP00000016711.1"/>
    <property type="gene ID" value="ENSEBUG00000010489.1"/>
</dbReference>
<feature type="domain" description="Peptidase S1" evidence="5">
    <location>
        <begin position="73"/>
        <end position="319"/>
    </location>
</feature>
<dbReference type="InterPro" id="IPR009003">
    <property type="entry name" value="Peptidase_S1_PA"/>
</dbReference>
<dbReference type="InterPro" id="IPR043504">
    <property type="entry name" value="Peptidase_S1_PA_chymotrypsin"/>
</dbReference>
<evidence type="ECO:0000256" key="3">
    <source>
        <dbReference type="ARBA" id="ARBA00022825"/>
    </source>
</evidence>
<name>A0A8C4QK97_EPTBU</name>
<keyword evidence="2" id="KW-0378">Hydrolase</keyword>
<evidence type="ECO:0000256" key="1">
    <source>
        <dbReference type="ARBA" id="ARBA00022670"/>
    </source>
</evidence>
<reference evidence="6" key="2">
    <citation type="submission" date="2025-09" db="UniProtKB">
        <authorList>
            <consortium name="Ensembl"/>
        </authorList>
    </citation>
    <scope>IDENTIFICATION</scope>
</reference>
<keyword evidence="1" id="KW-0645">Protease</keyword>
<evidence type="ECO:0000256" key="2">
    <source>
        <dbReference type="ARBA" id="ARBA00022801"/>
    </source>
</evidence>
<dbReference type="PROSITE" id="PS00135">
    <property type="entry name" value="TRYPSIN_SER"/>
    <property type="match status" value="1"/>
</dbReference>
<protein>
    <recommendedName>
        <fullName evidence="5">Peptidase S1 domain-containing protein</fullName>
    </recommendedName>
</protein>
<accession>A0A8C4QK97</accession>
<dbReference type="GO" id="GO:0004252">
    <property type="term" value="F:serine-type endopeptidase activity"/>
    <property type="evidence" value="ECO:0007669"/>
    <property type="project" value="InterPro"/>
</dbReference>
<dbReference type="InterPro" id="IPR001254">
    <property type="entry name" value="Trypsin_dom"/>
</dbReference>
<reference evidence="6" key="1">
    <citation type="submission" date="2025-08" db="UniProtKB">
        <authorList>
            <consortium name="Ensembl"/>
        </authorList>
    </citation>
    <scope>IDENTIFICATION</scope>
</reference>
<keyword evidence="4" id="KW-1015">Disulfide bond</keyword>
<dbReference type="InterPro" id="IPR033116">
    <property type="entry name" value="TRYPSIN_SER"/>
</dbReference>
<dbReference type="PRINTS" id="PR00722">
    <property type="entry name" value="CHYMOTRYPSIN"/>
</dbReference>
<evidence type="ECO:0000313" key="7">
    <source>
        <dbReference type="Proteomes" id="UP000694388"/>
    </source>
</evidence>
<dbReference type="Gene3D" id="2.40.10.10">
    <property type="entry name" value="Trypsin-like serine proteases"/>
    <property type="match status" value="1"/>
</dbReference>
<dbReference type="PANTHER" id="PTHR24252:SF11">
    <property type="entry name" value="ATRIAL NATRIURETIC PEPTIDE-CONVERTING ENZYME ISOFORM X1"/>
    <property type="match status" value="1"/>
</dbReference>
<evidence type="ECO:0000256" key="4">
    <source>
        <dbReference type="ARBA" id="ARBA00023157"/>
    </source>
</evidence>
<dbReference type="SUPFAM" id="SSF50494">
    <property type="entry name" value="Trypsin-like serine proteases"/>
    <property type="match status" value="1"/>
</dbReference>
<keyword evidence="3" id="KW-0720">Serine protease</keyword>
<evidence type="ECO:0000313" key="6">
    <source>
        <dbReference type="Ensembl" id="ENSEBUP00000016711.1"/>
    </source>
</evidence>